<dbReference type="InterPro" id="IPR058245">
    <property type="entry name" value="NreC/VraR/RcsB-like_REC"/>
</dbReference>
<dbReference type="SMART" id="SM00448">
    <property type="entry name" value="REC"/>
    <property type="match status" value="1"/>
</dbReference>
<dbReference type="Gene3D" id="3.40.50.2300">
    <property type="match status" value="1"/>
</dbReference>
<accession>A0A7G8PPM8</accession>
<protein>
    <submittedName>
        <fullName evidence="3">Response regulator</fullName>
    </submittedName>
</protein>
<dbReference type="InterPro" id="IPR051015">
    <property type="entry name" value="EvgA-like"/>
</dbReference>
<dbReference type="EMBL" id="CP059894">
    <property type="protein sequence ID" value="QNJ96294.1"/>
    <property type="molecule type" value="Genomic_DNA"/>
</dbReference>
<dbReference type="Proteomes" id="UP000515498">
    <property type="component" value="Chromosome"/>
</dbReference>
<sequence length="151" mass="16104">MIVPPANPASSGVYTIVPSKALGHDDVVAGEQIRVWVVDDQASFRRATAATLAAMDDFVMAGECETGETAVEQMRSGDGDIVLMDIHMPGMGGIEAARQICSVRTDLIIVLMSTYDIEDLPAAAADCGAASYLHKERLSPDLLRRIWRAGG</sequence>
<dbReference type="GO" id="GO:0000160">
    <property type="term" value="P:phosphorelay signal transduction system"/>
    <property type="evidence" value="ECO:0007669"/>
    <property type="project" value="InterPro"/>
</dbReference>
<keyword evidence="1" id="KW-0597">Phosphoprotein</keyword>
<evidence type="ECO:0000256" key="1">
    <source>
        <dbReference type="PROSITE-ProRule" id="PRU00169"/>
    </source>
</evidence>
<dbReference type="PANTHER" id="PTHR45566:SF2">
    <property type="entry name" value="NARL SUBFAMILY"/>
    <property type="match status" value="1"/>
</dbReference>
<gene>
    <name evidence="3" type="ORF">HZU40_23565</name>
</gene>
<dbReference type="InterPro" id="IPR011006">
    <property type="entry name" value="CheY-like_superfamily"/>
</dbReference>
<dbReference type="AlphaFoldDB" id="A0A7G8PPM8"/>
<dbReference type="InterPro" id="IPR001789">
    <property type="entry name" value="Sig_transdc_resp-reg_receiver"/>
</dbReference>
<dbReference type="KEGG" id="mflu:HZU40_23565"/>
<name>A0A7G8PPM8_9MYCO</name>
<evidence type="ECO:0000313" key="4">
    <source>
        <dbReference type="Proteomes" id="UP000515498"/>
    </source>
</evidence>
<feature type="modified residue" description="4-aspartylphosphate" evidence="1">
    <location>
        <position position="85"/>
    </location>
</feature>
<dbReference type="PANTHER" id="PTHR45566">
    <property type="entry name" value="HTH-TYPE TRANSCRIPTIONAL REGULATOR YHJB-RELATED"/>
    <property type="match status" value="1"/>
</dbReference>
<dbReference type="PROSITE" id="PS50110">
    <property type="entry name" value="RESPONSE_REGULATORY"/>
    <property type="match status" value="1"/>
</dbReference>
<dbReference type="CDD" id="cd17535">
    <property type="entry name" value="REC_NarL-like"/>
    <property type="match status" value="1"/>
</dbReference>
<proteinExistence type="predicted"/>
<reference evidence="3 4" key="1">
    <citation type="submission" date="2020-07" db="EMBL/GenBank/DDBJ databases">
        <title>Draft genome sequence of four isobutane-metabolizing strains capable of cometabolically degrading diverse ether contaminants.</title>
        <authorList>
            <person name="Chen W."/>
            <person name="Faulkner N."/>
            <person name="Smith C."/>
            <person name="Hyman M."/>
        </authorList>
    </citation>
    <scope>NUCLEOTIDE SEQUENCE [LARGE SCALE GENOMIC DNA]</scope>
    <source>
        <strain evidence="3 4">2A</strain>
    </source>
</reference>
<evidence type="ECO:0000313" key="3">
    <source>
        <dbReference type="EMBL" id="QNJ96294.1"/>
    </source>
</evidence>
<organism evidence="3 4">
    <name type="scientific">Mycolicibacterium fluoranthenivorans</name>
    <dbReference type="NCBI Taxonomy" id="258505"/>
    <lineage>
        <taxon>Bacteria</taxon>
        <taxon>Bacillati</taxon>
        <taxon>Actinomycetota</taxon>
        <taxon>Actinomycetes</taxon>
        <taxon>Mycobacteriales</taxon>
        <taxon>Mycobacteriaceae</taxon>
        <taxon>Mycolicibacterium</taxon>
    </lineage>
</organism>
<feature type="domain" description="Response regulatory" evidence="2">
    <location>
        <begin position="34"/>
        <end position="150"/>
    </location>
</feature>
<dbReference type="SUPFAM" id="SSF52172">
    <property type="entry name" value="CheY-like"/>
    <property type="match status" value="1"/>
</dbReference>
<dbReference type="Pfam" id="PF00072">
    <property type="entry name" value="Response_reg"/>
    <property type="match status" value="1"/>
</dbReference>
<evidence type="ECO:0000259" key="2">
    <source>
        <dbReference type="PROSITE" id="PS50110"/>
    </source>
</evidence>